<dbReference type="InterPro" id="IPR037725">
    <property type="entry name" value="C2F_Ferlin"/>
</dbReference>
<feature type="region of interest" description="Disordered" evidence="11">
    <location>
        <begin position="1082"/>
        <end position="1103"/>
    </location>
</feature>
<dbReference type="SMART" id="SM01202">
    <property type="entry name" value="FerI"/>
    <property type="match status" value="1"/>
</dbReference>
<dbReference type="EMBL" id="AFYH01062965">
    <property type="status" value="NOT_ANNOTATED_CDS"/>
    <property type="molecule type" value="Genomic_DNA"/>
</dbReference>
<evidence type="ECO:0000256" key="5">
    <source>
        <dbReference type="ARBA" id="ARBA00022692"/>
    </source>
</evidence>
<dbReference type="InterPro" id="IPR037724">
    <property type="entry name" value="C2E_Ferlin"/>
</dbReference>
<dbReference type="HOGENOM" id="CLU_001183_2_1_1"/>
<feature type="region of interest" description="Disordered" evidence="11">
    <location>
        <begin position="1029"/>
        <end position="1049"/>
    </location>
</feature>
<evidence type="ECO:0000256" key="3">
    <source>
        <dbReference type="ARBA" id="ARBA00007561"/>
    </source>
</evidence>
<dbReference type="InterPro" id="IPR037723">
    <property type="entry name" value="C2D_Ferlin"/>
</dbReference>
<organism evidence="14 15">
    <name type="scientific">Latimeria chalumnae</name>
    <name type="common">Coelacanth</name>
    <dbReference type="NCBI Taxonomy" id="7897"/>
    <lineage>
        <taxon>Eukaryota</taxon>
        <taxon>Metazoa</taxon>
        <taxon>Chordata</taxon>
        <taxon>Craniata</taxon>
        <taxon>Vertebrata</taxon>
        <taxon>Euteleostomi</taxon>
        <taxon>Coelacanthiformes</taxon>
        <taxon>Coelacanthidae</taxon>
        <taxon>Latimeria</taxon>
    </lineage>
</organism>
<keyword evidence="7" id="KW-0677">Repeat</keyword>
<dbReference type="PANTHER" id="PTHR12546:SF34">
    <property type="entry name" value="FER-1-LIKE PROTEIN 5"/>
    <property type="match status" value="1"/>
</dbReference>
<dbReference type="CDD" id="cd04017">
    <property type="entry name" value="C2D_Ferlin"/>
    <property type="match status" value="1"/>
</dbReference>
<evidence type="ECO:0000256" key="10">
    <source>
        <dbReference type="ARBA" id="ARBA00023136"/>
    </source>
</evidence>
<dbReference type="OMA" id="WENIGHR"/>
<dbReference type="PANTHER" id="PTHR12546">
    <property type="entry name" value="FER-1-LIKE"/>
    <property type="match status" value="1"/>
</dbReference>
<dbReference type="EMBL" id="AFYH01062962">
    <property type="status" value="NOT_ANNOTATED_CDS"/>
    <property type="molecule type" value="Genomic_DNA"/>
</dbReference>
<protein>
    <submittedName>
        <fullName evidence="14">Fer-1 like family member 5</fullName>
    </submittedName>
</protein>
<dbReference type="InterPro" id="IPR000008">
    <property type="entry name" value="C2_dom"/>
</dbReference>
<evidence type="ECO:0000256" key="2">
    <source>
        <dbReference type="ARBA" id="ARBA00004236"/>
    </source>
</evidence>
<dbReference type="GO" id="GO:0007009">
    <property type="term" value="P:plasma membrane organization"/>
    <property type="evidence" value="ECO:0007669"/>
    <property type="project" value="TreeGrafter"/>
</dbReference>
<dbReference type="EMBL" id="AFYH01062963">
    <property type="status" value="NOT_ANNOTATED_CDS"/>
    <property type="molecule type" value="Genomic_DNA"/>
</dbReference>
<dbReference type="InterPro" id="IPR055072">
    <property type="entry name" value="Ferlin_DSRM"/>
</dbReference>
<dbReference type="InterPro" id="IPR012968">
    <property type="entry name" value="FerIin_dom"/>
</dbReference>
<dbReference type="Gene3D" id="2.60.40.150">
    <property type="entry name" value="C2 domain"/>
    <property type="match status" value="6"/>
</dbReference>
<evidence type="ECO:0000256" key="11">
    <source>
        <dbReference type="SAM" id="MobiDB-lite"/>
    </source>
</evidence>
<dbReference type="SUPFAM" id="SSF49562">
    <property type="entry name" value="C2 domain (Calcium/lipid-binding domain, CaLB)"/>
    <property type="match status" value="7"/>
</dbReference>
<evidence type="ECO:0000256" key="12">
    <source>
        <dbReference type="SAM" id="Phobius"/>
    </source>
</evidence>
<dbReference type="EMBL" id="AFYH01062964">
    <property type="status" value="NOT_ANNOTATED_CDS"/>
    <property type="molecule type" value="Genomic_DNA"/>
</dbReference>
<dbReference type="InterPro" id="IPR037720">
    <property type="entry name" value="C2B_Ferlin"/>
</dbReference>
<dbReference type="CDD" id="cd04037">
    <property type="entry name" value="C2E_Ferlin"/>
    <property type="match status" value="1"/>
</dbReference>
<proteinExistence type="inferred from homology"/>
<dbReference type="Pfam" id="PF22901">
    <property type="entry name" value="dsrm_Ferlin"/>
    <property type="match status" value="1"/>
</dbReference>
<dbReference type="SMART" id="SM00239">
    <property type="entry name" value="C2"/>
    <property type="match status" value="6"/>
</dbReference>
<dbReference type="InterPro" id="IPR037721">
    <property type="entry name" value="Ferlin"/>
</dbReference>
<dbReference type="SMART" id="SM01201">
    <property type="entry name" value="FerB"/>
    <property type="match status" value="1"/>
</dbReference>
<reference evidence="14" key="3">
    <citation type="submission" date="2025-09" db="UniProtKB">
        <authorList>
            <consortium name="Ensembl"/>
        </authorList>
    </citation>
    <scope>IDENTIFICATION</scope>
</reference>
<evidence type="ECO:0000256" key="1">
    <source>
        <dbReference type="ARBA" id="ARBA00004167"/>
    </source>
</evidence>
<dbReference type="EMBL" id="AFYH01062966">
    <property type="status" value="NOT_ANNOTATED_CDS"/>
    <property type="molecule type" value="Genomic_DNA"/>
</dbReference>
<evidence type="ECO:0000313" key="14">
    <source>
        <dbReference type="Ensembl" id="ENSLACP00000016803.1"/>
    </source>
</evidence>
<dbReference type="InterPro" id="IPR035892">
    <property type="entry name" value="C2_domain_sf"/>
</dbReference>
<dbReference type="InterPro" id="IPR012560">
    <property type="entry name" value="Ferlin_A-domain"/>
</dbReference>
<evidence type="ECO:0000256" key="6">
    <source>
        <dbReference type="ARBA" id="ARBA00022723"/>
    </source>
</evidence>
<comment type="similarity">
    <text evidence="3">Belongs to the ferlin family.</text>
</comment>
<feature type="domain" description="C2" evidence="13">
    <location>
        <begin position="1289"/>
        <end position="1412"/>
    </location>
</feature>
<dbReference type="GO" id="GO:0005886">
    <property type="term" value="C:plasma membrane"/>
    <property type="evidence" value="ECO:0007669"/>
    <property type="project" value="UniProtKB-SubCell"/>
</dbReference>
<feature type="domain" description="C2" evidence="13">
    <location>
        <begin position="182"/>
        <end position="301"/>
    </location>
</feature>
<dbReference type="EMBL" id="AFYH01062967">
    <property type="status" value="NOT_ANNOTATED_CDS"/>
    <property type="molecule type" value="Genomic_DNA"/>
</dbReference>
<sequence length="2063" mass="235127">MLCLTVVSANHLPAGPKSQKPDPYVSALFQDEKKMTNVIKQETNPFWNETLVWSLENQSLEVSSSVSIEVLDDKEVGAHRLLGSVTISLSLLAVDPNELVSFLDVPLLDEKNQQTKVTVYEMLSMHDNSFSHRTPVNPPCTHPKGTLPPSDHVLTLKKAVTISGHADREEVDQSDNIPTPKKLKHNSQSQKVLSDKLTHFQVRVRIIEARHLQGRDIRPVVKVAIGGNMQHTRIRCGNDVHFDEIFFQNFHKSPHQLFDETIYIKVFNSRTIRMDSLIGVFELDIGSVYHSQDHAILKKWLALHNPEDLSSGVKGFLKVSFIVLRTGDEAPVFIKGTNKKTCLSVLRGFINIGKIKFLKKLTCVWILFLVDHAVLKKQLLSFQGHSATQNMVDPFVEVEFAGKKLKTNMIKNNMNSIWNQVMHFPAMFPSMSRKIKLRVLDWDLLSKTDLIGTTFLYLHSISSTGTAIDGMPLSCSLSLSLSLCVWAGESRTGFLPCFGPSFLNIYGSPREITRLSDPFEYLNHGEVEGVAYRGRILVELISRTEEHPKLRIESMSSEETSEVERFLSTGMYVLSVTFHSATMLPEIKELIQFEVSIGNYGNKFDASCKPSASTTPYNQAVFDGNFYYYLPWYDTKPVVAVTSYWENIGHRLDALNILLNLLEKMKINLERLTSGGEAKKETYSELCDSILVQLQADCSKPLPELEGSVNATQLDHQLRARRTLLLQQICTAAQGLRKRSAAPAEVTVAMKNWVEMIQSIAEEPQHSMPDVIIWMLCNEKRVAYARIKAHAVLFSSSGPNACGKSCGKMQTIFLKYLDSKRKGKKVCAQLRVRVWLSLATDREHFSNHSEGRLLVYAEMYENQASIFGKWGPKGLGQHHKFSDITGKSSLPKEVFQVPEGWKWDGDWFVDPDKRTQLESDRGCSELLDEVYENEVRVPGEDWVPASAPYTNTSGDKCSALDKIECPAGWIYTDDWKVEHSRNVDEQGWEYGMSIPPEKVPVSWNAVEKVHHTHRRRRWGRRQYQDLNHLGINKGGSSVTENVQDSSDPGGWEYAPTFAHQFHLHPHKADAFRRRHWRRKIKPSVSSRTGSISKRQNSVSGQAEVQEAERAKEIERQHFFLDLLENKTPIISCVFDYPSVYQLRCYIYQARHLLAMDNSSFSDPYAQVSFLHKSKMTNIDKASLNPTWDQTLIIEDLYVYEEPQTMKMCPPFVVVELYDKDQIGKDELLGRSMCCPILNLDPDSRVTPCLEWHPVEREEKRNGELLAAFELLLQDTHHNSTLPPLPPKRAHNTYAVPLGIKPTLRLTDIEILAWGIRNMKSFNLLKVSSPSLFIECGKEVIHTPPIRNLEKNPNFPTSIFFLRMPFPVEDIYAPPIVLKVVDNRLFGYKPVVGQTTVSSLHRFYCDPYSNENLPTALVSASPAPKLSVEVLVTRPQILEFVKGVDDEVIDWWSKFYASIGDDSNCGHYLQNGLDTITVYPCELEKVPQFQGLSDFCASFPLYRGRASEENDDEPLIVGEFKGSFRIYPLPEGLNASLPHPQFTDLPDNKPQSCLVRLYIIRALSLQPKDRDGLCDPYIKVQLGSTVIDDREHYCPKTLNPIFAKMFEITCTIPVEKDLKISIYDYDVVTHDEKIGHTIIDLEDRLLSRLGAHCGLPQSYQVSGPSQWRGQLLPTRMLANFAKMKKQPEPLYGLNGEKVSIGDKKFFLRDFEMSRPLHQHLGPREQRLALHVLRMQNLIPEHVETRTLYNSMQPGIDQGKVQLWVDIFPKSLGEPGPPFDITPRQPKRYYLRCIIWNTSNVSLKDTDIMGEKMSDIYVKGWIAGLEEDKQRTDIHFHSLEGEGNFNWRFIFPFDYLVIEKLCVILNKKHFWSLDKTEDRVPPKLVIQVWDNDKFSFDEFIGYLELNLNSIPQPAKYPEQCNLDVLQMDGKRARDPPQGRKVVSLFKQKTMKGWWPCISVKSGTRKLTGKVEMSLEVLTEGEAEKCPAGKGRGEPNMNPTLHAPVRPDTSLLWLKSPFRACKFIIWGQHKCTVITLLVLFVLVLFFGTFLFAFPKYLSMKIVNPFD</sequence>
<feature type="compositionally biased region" description="Polar residues" evidence="11">
    <location>
        <begin position="1034"/>
        <end position="1046"/>
    </location>
</feature>
<reference evidence="15" key="1">
    <citation type="submission" date="2011-08" db="EMBL/GenBank/DDBJ databases">
        <title>The draft genome of Latimeria chalumnae.</title>
        <authorList>
            <person name="Di Palma F."/>
            <person name="Alfoldi J."/>
            <person name="Johnson J."/>
            <person name="Berlin A."/>
            <person name="Gnerre S."/>
            <person name="Jaffe D."/>
            <person name="MacCallum I."/>
            <person name="Young S."/>
            <person name="Walker B.J."/>
            <person name="Lander E."/>
            <person name="Lindblad-Toh K."/>
        </authorList>
    </citation>
    <scope>NUCLEOTIDE SEQUENCE [LARGE SCALE GENOMIC DNA]</scope>
    <source>
        <strain evidence="15">Wild caught</strain>
    </source>
</reference>
<keyword evidence="15" id="KW-1185">Reference proteome</keyword>
<feature type="compositionally biased region" description="Polar residues" evidence="11">
    <location>
        <begin position="1083"/>
        <end position="1102"/>
    </location>
</feature>
<evidence type="ECO:0000256" key="4">
    <source>
        <dbReference type="ARBA" id="ARBA00022475"/>
    </source>
</evidence>
<name>H3B4I2_LATCH</name>
<gene>
    <name evidence="14" type="primary">LOC102366000</name>
</gene>
<reference evidence="14" key="2">
    <citation type="submission" date="2025-08" db="UniProtKB">
        <authorList>
            <consortium name="Ensembl"/>
        </authorList>
    </citation>
    <scope>IDENTIFICATION</scope>
</reference>
<keyword evidence="9 12" id="KW-1133">Transmembrane helix</keyword>
<evidence type="ECO:0000313" key="15">
    <source>
        <dbReference type="Proteomes" id="UP000008672"/>
    </source>
</evidence>
<dbReference type="InterPro" id="IPR006614">
    <property type="entry name" value="Peroxin/Ferlin"/>
</dbReference>
<feature type="domain" description="C2" evidence="13">
    <location>
        <begin position="351"/>
        <end position="472"/>
    </location>
</feature>
<dbReference type="GeneTree" id="ENSGT00940000154741"/>
<keyword evidence="8" id="KW-0106">Calcium</keyword>
<feature type="domain" description="C2" evidence="13">
    <location>
        <begin position="1"/>
        <end position="104"/>
    </location>
</feature>
<evidence type="ECO:0000256" key="9">
    <source>
        <dbReference type="ARBA" id="ARBA00022989"/>
    </source>
</evidence>
<dbReference type="Pfam" id="PF16165">
    <property type="entry name" value="Ferlin_C"/>
    <property type="match status" value="1"/>
</dbReference>
<dbReference type="Pfam" id="PF08151">
    <property type="entry name" value="FerI"/>
    <property type="match status" value="1"/>
</dbReference>
<dbReference type="GO" id="GO:0046872">
    <property type="term" value="F:metal ion binding"/>
    <property type="evidence" value="ECO:0007669"/>
    <property type="project" value="UniProtKB-KW"/>
</dbReference>
<comment type="subcellular location">
    <subcellularLocation>
        <location evidence="2">Cell membrane</location>
    </subcellularLocation>
    <subcellularLocation>
        <location evidence="1">Membrane</location>
        <topology evidence="1">Single-pass membrane protein</topology>
    </subcellularLocation>
</comment>
<dbReference type="InParanoid" id="H3B4I2"/>
<evidence type="ECO:0000259" key="13">
    <source>
        <dbReference type="PROSITE" id="PS50004"/>
    </source>
</evidence>
<keyword evidence="5 12" id="KW-0812">Transmembrane</keyword>
<dbReference type="PROSITE" id="PS50004">
    <property type="entry name" value="C2"/>
    <property type="match status" value="7"/>
</dbReference>
<dbReference type="CDD" id="cd04011">
    <property type="entry name" value="C2B_Ferlin"/>
    <property type="match status" value="1"/>
</dbReference>
<accession>H3B4I2</accession>
<dbReference type="Pfam" id="PF08165">
    <property type="entry name" value="FerA"/>
    <property type="match status" value="1"/>
</dbReference>
<dbReference type="CDD" id="cd08374">
    <property type="entry name" value="C2F_Ferlin"/>
    <property type="match status" value="1"/>
</dbReference>
<feature type="domain" description="C2" evidence="13">
    <location>
        <begin position="1769"/>
        <end position="1919"/>
    </location>
</feature>
<keyword evidence="6" id="KW-0479">Metal-binding</keyword>
<dbReference type="SMART" id="SM00693">
    <property type="entry name" value="DysFN"/>
    <property type="match status" value="2"/>
</dbReference>
<evidence type="ECO:0000256" key="7">
    <source>
        <dbReference type="ARBA" id="ARBA00022737"/>
    </source>
</evidence>
<feature type="domain" description="C2" evidence="13">
    <location>
        <begin position="1535"/>
        <end position="1653"/>
    </location>
</feature>
<feature type="region of interest" description="Disordered" evidence="11">
    <location>
        <begin position="165"/>
        <end position="190"/>
    </location>
</feature>
<feature type="domain" description="C2" evidence="13">
    <location>
        <begin position="1122"/>
        <end position="1252"/>
    </location>
</feature>
<dbReference type="Pfam" id="PF00168">
    <property type="entry name" value="C2"/>
    <property type="match status" value="6"/>
</dbReference>
<dbReference type="InterPro" id="IPR012561">
    <property type="entry name" value="Ferlin_B-domain"/>
</dbReference>
<dbReference type="SMART" id="SM00694">
    <property type="entry name" value="DysFC"/>
    <property type="match status" value="2"/>
</dbReference>
<feature type="transmembrane region" description="Helical" evidence="12">
    <location>
        <begin position="2030"/>
        <end position="2050"/>
    </location>
</feature>
<dbReference type="Pfam" id="PF08150">
    <property type="entry name" value="FerB"/>
    <property type="match status" value="1"/>
</dbReference>
<dbReference type="Ensembl" id="ENSLACT00000016921.1">
    <property type="protein sequence ID" value="ENSLACP00000016803.1"/>
    <property type="gene ID" value="ENSLACG00000014799.1"/>
</dbReference>
<keyword evidence="4" id="KW-1003">Cell membrane</keyword>
<dbReference type="Proteomes" id="UP000008672">
    <property type="component" value="Unassembled WGS sequence"/>
</dbReference>
<evidence type="ECO:0000256" key="8">
    <source>
        <dbReference type="ARBA" id="ARBA00022837"/>
    </source>
</evidence>
<dbReference type="FunFam" id="2.60.40.150:FF:000026">
    <property type="entry name" value="dysferlin isoform X2"/>
    <property type="match status" value="1"/>
</dbReference>
<dbReference type="InterPro" id="IPR032362">
    <property type="entry name" value="Ferlin_C"/>
</dbReference>
<dbReference type="SMART" id="SM01200">
    <property type="entry name" value="FerA"/>
    <property type="match status" value="1"/>
</dbReference>
<dbReference type="STRING" id="7897.ENSLACP00000016803"/>
<dbReference type="eggNOG" id="KOG1326">
    <property type="taxonomic scope" value="Eukaryota"/>
</dbReference>
<keyword evidence="10 12" id="KW-0472">Membrane</keyword>